<dbReference type="PANTHER" id="PTHR43133">
    <property type="entry name" value="RNA POLYMERASE ECF-TYPE SIGMA FACTO"/>
    <property type="match status" value="1"/>
</dbReference>
<name>E4T378_PALPW</name>
<reference key="1">
    <citation type="submission" date="2010-11" db="EMBL/GenBank/DDBJ databases">
        <title>The complete genome of Paludibacter propionicigenes DSM 17365.</title>
        <authorList>
            <consortium name="US DOE Joint Genome Institute (JGI-PGF)"/>
            <person name="Lucas S."/>
            <person name="Copeland A."/>
            <person name="Lapidus A."/>
            <person name="Bruce D."/>
            <person name="Goodwin L."/>
            <person name="Pitluck S."/>
            <person name="Kyrpides N."/>
            <person name="Mavromatis K."/>
            <person name="Ivanova N."/>
            <person name="Munk A.C."/>
            <person name="Brettin T."/>
            <person name="Detter J.C."/>
            <person name="Han C."/>
            <person name="Tapia R."/>
            <person name="Land M."/>
            <person name="Hauser L."/>
            <person name="Markowitz V."/>
            <person name="Cheng J.-F."/>
            <person name="Hugenholtz P."/>
            <person name="Woyke T."/>
            <person name="Wu D."/>
            <person name="Gronow S."/>
            <person name="Wellnitz S."/>
            <person name="Brambilla E."/>
            <person name="Klenk H.-P."/>
            <person name="Eisen J.A."/>
        </authorList>
    </citation>
    <scope>NUCLEOTIDE SEQUENCE</scope>
    <source>
        <strain>WB4</strain>
    </source>
</reference>
<evidence type="ECO:0000313" key="8">
    <source>
        <dbReference type="Proteomes" id="UP000008718"/>
    </source>
</evidence>
<evidence type="ECO:0000256" key="2">
    <source>
        <dbReference type="ARBA" id="ARBA00023015"/>
    </source>
</evidence>
<organism evidence="7 8">
    <name type="scientific">Paludibacter propionicigenes (strain DSM 17365 / JCM 13257 / WB4)</name>
    <dbReference type="NCBI Taxonomy" id="694427"/>
    <lineage>
        <taxon>Bacteria</taxon>
        <taxon>Pseudomonadati</taxon>
        <taxon>Bacteroidota</taxon>
        <taxon>Bacteroidia</taxon>
        <taxon>Bacteroidales</taxon>
        <taxon>Paludibacteraceae</taxon>
        <taxon>Paludibacter</taxon>
    </lineage>
</organism>
<dbReference type="Pfam" id="PF04542">
    <property type="entry name" value="Sigma70_r2"/>
    <property type="match status" value="1"/>
</dbReference>
<comment type="similarity">
    <text evidence="1">Belongs to the sigma-70 factor family. ECF subfamily.</text>
</comment>
<dbReference type="InterPro" id="IPR013324">
    <property type="entry name" value="RNA_pol_sigma_r3/r4-like"/>
</dbReference>
<dbReference type="InterPro" id="IPR013249">
    <property type="entry name" value="RNA_pol_sigma70_r4_t2"/>
</dbReference>
<keyword evidence="3" id="KW-0731">Sigma factor</keyword>
<dbReference type="InterPro" id="IPR013325">
    <property type="entry name" value="RNA_pol_sigma_r2"/>
</dbReference>
<dbReference type="RefSeq" id="WP_013444541.1">
    <property type="nucleotide sequence ID" value="NC_014734.1"/>
</dbReference>
<gene>
    <name evidence="7" type="ordered locus">Palpr_1023</name>
</gene>
<keyword evidence="2" id="KW-0805">Transcription regulation</keyword>
<dbReference type="PANTHER" id="PTHR43133:SF45">
    <property type="entry name" value="RNA POLYMERASE ECF-TYPE SIGMA FACTOR"/>
    <property type="match status" value="1"/>
</dbReference>
<evidence type="ECO:0000259" key="6">
    <source>
        <dbReference type="Pfam" id="PF08281"/>
    </source>
</evidence>
<dbReference type="NCBIfam" id="TIGR02937">
    <property type="entry name" value="sigma70-ECF"/>
    <property type="match status" value="1"/>
</dbReference>
<protein>
    <submittedName>
        <fullName evidence="7">RNA polymerase, sigma-24 subunit, ECF subfamily</fullName>
    </submittedName>
</protein>
<accession>E4T378</accession>
<dbReference type="AlphaFoldDB" id="E4T378"/>
<dbReference type="Proteomes" id="UP000008718">
    <property type="component" value="Chromosome"/>
</dbReference>
<dbReference type="EMBL" id="CP002345">
    <property type="protein sequence ID" value="ADQ79172.1"/>
    <property type="molecule type" value="Genomic_DNA"/>
</dbReference>
<evidence type="ECO:0000256" key="1">
    <source>
        <dbReference type="ARBA" id="ARBA00010641"/>
    </source>
</evidence>
<keyword evidence="4" id="KW-0804">Transcription</keyword>
<feature type="domain" description="RNA polymerase sigma factor 70 region 4 type 2" evidence="6">
    <location>
        <begin position="106"/>
        <end position="156"/>
    </location>
</feature>
<dbReference type="Gene3D" id="1.10.1740.10">
    <property type="match status" value="1"/>
</dbReference>
<dbReference type="HOGENOM" id="CLU_047691_3_3_10"/>
<dbReference type="eggNOG" id="COG1595">
    <property type="taxonomic scope" value="Bacteria"/>
</dbReference>
<evidence type="ECO:0000259" key="5">
    <source>
        <dbReference type="Pfam" id="PF04542"/>
    </source>
</evidence>
<dbReference type="InterPro" id="IPR007627">
    <property type="entry name" value="RNA_pol_sigma70_r2"/>
</dbReference>
<sequence>MEKDKFISVVKDYQNLIYKICCSYCSDAENRKDLQQEILIQLWNSFSKFDGRAQLSTWIYRIALNTAITFYRNDSKHSNKKVSIDAAIISLSDFEYVPEQDENIAMLYQFIEKLNEMDKALILLYLDDNKQKDMAEILGISETNVATKISRIKKFLKEQFSNN</sequence>
<proteinExistence type="inferred from homology"/>
<dbReference type="STRING" id="694427.Palpr_1023"/>
<dbReference type="GO" id="GO:0016987">
    <property type="term" value="F:sigma factor activity"/>
    <property type="evidence" value="ECO:0007669"/>
    <property type="project" value="UniProtKB-KW"/>
</dbReference>
<dbReference type="InterPro" id="IPR036388">
    <property type="entry name" value="WH-like_DNA-bd_sf"/>
</dbReference>
<dbReference type="SUPFAM" id="SSF88946">
    <property type="entry name" value="Sigma2 domain of RNA polymerase sigma factors"/>
    <property type="match status" value="1"/>
</dbReference>
<dbReference type="GO" id="GO:0006352">
    <property type="term" value="P:DNA-templated transcription initiation"/>
    <property type="evidence" value="ECO:0007669"/>
    <property type="project" value="InterPro"/>
</dbReference>
<reference evidence="7 8" key="2">
    <citation type="journal article" date="2011" name="Stand. Genomic Sci.">
        <title>Complete genome sequence of Paludibacter propionicigenes type strain (WB4).</title>
        <authorList>
            <person name="Gronow S."/>
            <person name="Munk C."/>
            <person name="Lapidus A."/>
            <person name="Nolan M."/>
            <person name="Lucas S."/>
            <person name="Hammon N."/>
            <person name="Deshpande S."/>
            <person name="Cheng J.F."/>
            <person name="Tapia R."/>
            <person name="Han C."/>
            <person name="Goodwin L."/>
            <person name="Pitluck S."/>
            <person name="Liolios K."/>
            <person name="Ivanova N."/>
            <person name="Mavromatis K."/>
            <person name="Mikhailova N."/>
            <person name="Pati A."/>
            <person name="Chen A."/>
            <person name="Palaniappan K."/>
            <person name="Land M."/>
            <person name="Hauser L."/>
            <person name="Chang Y.J."/>
            <person name="Jeffries C.D."/>
            <person name="Brambilla E."/>
            <person name="Rohde M."/>
            <person name="Goker M."/>
            <person name="Detter J.C."/>
            <person name="Woyke T."/>
            <person name="Bristow J."/>
            <person name="Eisen J.A."/>
            <person name="Markowitz V."/>
            <person name="Hugenholtz P."/>
            <person name="Kyrpides N.C."/>
            <person name="Klenk H.P."/>
        </authorList>
    </citation>
    <scope>NUCLEOTIDE SEQUENCE [LARGE SCALE GENOMIC DNA]</scope>
    <source>
        <strain evidence="8">DSM 17365 / JCM 13257 / WB4</strain>
    </source>
</reference>
<keyword evidence="8" id="KW-1185">Reference proteome</keyword>
<evidence type="ECO:0000313" key="7">
    <source>
        <dbReference type="EMBL" id="ADQ79172.1"/>
    </source>
</evidence>
<dbReference type="InterPro" id="IPR014284">
    <property type="entry name" value="RNA_pol_sigma-70_dom"/>
</dbReference>
<dbReference type="Gene3D" id="1.10.10.10">
    <property type="entry name" value="Winged helix-like DNA-binding domain superfamily/Winged helix DNA-binding domain"/>
    <property type="match status" value="1"/>
</dbReference>
<dbReference type="InterPro" id="IPR039425">
    <property type="entry name" value="RNA_pol_sigma-70-like"/>
</dbReference>
<evidence type="ECO:0000256" key="4">
    <source>
        <dbReference type="ARBA" id="ARBA00023163"/>
    </source>
</evidence>
<feature type="domain" description="RNA polymerase sigma-70 region 2" evidence="5">
    <location>
        <begin position="10"/>
        <end position="75"/>
    </location>
</feature>
<dbReference type="Pfam" id="PF08281">
    <property type="entry name" value="Sigma70_r4_2"/>
    <property type="match status" value="1"/>
</dbReference>
<evidence type="ECO:0000256" key="3">
    <source>
        <dbReference type="ARBA" id="ARBA00023082"/>
    </source>
</evidence>
<dbReference type="KEGG" id="ppn:Palpr_1023"/>
<dbReference type="SUPFAM" id="SSF88659">
    <property type="entry name" value="Sigma3 and sigma4 domains of RNA polymerase sigma factors"/>
    <property type="match status" value="1"/>
</dbReference>
<dbReference type="GO" id="GO:0003677">
    <property type="term" value="F:DNA binding"/>
    <property type="evidence" value="ECO:0007669"/>
    <property type="project" value="InterPro"/>
</dbReference>